<dbReference type="OrthoDB" id="369735at2"/>
<dbReference type="InterPro" id="IPR051906">
    <property type="entry name" value="TolC-like"/>
</dbReference>
<evidence type="ECO:0000256" key="6">
    <source>
        <dbReference type="ARBA" id="ARBA00023136"/>
    </source>
</evidence>
<feature type="chain" id="PRO_5003310952" evidence="8">
    <location>
        <begin position="31"/>
        <end position="458"/>
    </location>
</feature>
<keyword evidence="6" id="KW-0472">Membrane</keyword>
<dbReference type="Pfam" id="PF02321">
    <property type="entry name" value="OEP"/>
    <property type="match status" value="2"/>
</dbReference>
<proteinExistence type="inferred from homology"/>
<dbReference type="EMBL" id="CP002696">
    <property type="protein sequence ID" value="AEE15666.1"/>
    <property type="molecule type" value="Genomic_DNA"/>
</dbReference>
<feature type="signal peptide" evidence="8">
    <location>
        <begin position="1"/>
        <end position="30"/>
    </location>
</feature>
<comment type="similarity">
    <text evidence="2">Belongs to the outer membrane factor (OMF) (TC 1.B.17) family.</text>
</comment>
<evidence type="ECO:0000313" key="10">
    <source>
        <dbReference type="Proteomes" id="UP000006546"/>
    </source>
</evidence>
<dbReference type="GO" id="GO:1990281">
    <property type="term" value="C:efflux pump complex"/>
    <property type="evidence" value="ECO:0007669"/>
    <property type="project" value="TreeGrafter"/>
</dbReference>
<keyword evidence="4" id="KW-1134">Transmembrane beta strand</keyword>
<dbReference type="KEGG" id="tbe:Trebr_0216"/>
<evidence type="ECO:0000256" key="8">
    <source>
        <dbReference type="SAM" id="SignalP"/>
    </source>
</evidence>
<dbReference type="InterPro" id="IPR003423">
    <property type="entry name" value="OMP_efflux"/>
</dbReference>
<sequence>MNKWCGKRFLQCACRLLLAVLPLASGFAQTDGQPLVLTIDEAVKYANGNSKTLKSSAIDLEVKKRASDMVWNQFLPSVSVSATASRSNEYSDTMGAILSAIPGFPYQPSAVTEADHWTAVGNVGISWNFSFALVDGIRIIRQNYEAGLVSWDQTLRQNELQIRKLFYGLLLQQESFKIQQQSLLNAQKRVDQAKVNYRNGLIPELALLQTQVAYENQKPAVLKMEQAVNQQLDLFAFMLGLPAGTKITLDGKIDPVFITLDAETLIDQYAWNNPDIVSLQKNLEILRLNLSVQNLQAFTPALSLSWGWQPMVSDIDSNWINTYTDRGAFSATLAWNLTNLLPFSANRQQAKDTKANISKLELSLETLLQKAELDIRTQVDTLAQSHAAIEASAGNIALAQKSYDMTLAAYRNGTKELLDVRDAENQLNQAKLGLANEKYNYLSGLLDLEYSLNTKFVK</sequence>
<comment type="subcellular location">
    <subcellularLocation>
        <location evidence="1">Cell outer membrane</location>
    </subcellularLocation>
</comment>
<keyword evidence="5" id="KW-0812">Transmembrane</keyword>
<dbReference type="Proteomes" id="UP000006546">
    <property type="component" value="Chromosome"/>
</dbReference>
<dbReference type="eggNOG" id="COG1538">
    <property type="taxonomic scope" value="Bacteria"/>
</dbReference>
<dbReference type="RefSeq" id="WP_013757385.1">
    <property type="nucleotide sequence ID" value="NC_015500.1"/>
</dbReference>
<keyword evidence="10" id="KW-1185">Reference proteome</keyword>
<evidence type="ECO:0000313" key="9">
    <source>
        <dbReference type="EMBL" id="AEE15666.1"/>
    </source>
</evidence>
<dbReference type="GO" id="GO:0015562">
    <property type="term" value="F:efflux transmembrane transporter activity"/>
    <property type="evidence" value="ECO:0007669"/>
    <property type="project" value="InterPro"/>
</dbReference>
<reference evidence="10" key="1">
    <citation type="submission" date="2011-04" db="EMBL/GenBank/DDBJ databases">
        <title>The complete genome of Treponema brennaborense DSM 12168.</title>
        <authorList>
            <person name="Lucas S."/>
            <person name="Han J."/>
            <person name="Lapidus A."/>
            <person name="Bruce D."/>
            <person name="Goodwin L."/>
            <person name="Pitluck S."/>
            <person name="Peters L."/>
            <person name="Kyrpides N."/>
            <person name="Mavromatis K."/>
            <person name="Ivanova N."/>
            <person name="Mikhailova N."/>
            <person name="Pagani I."/>
            <person name="Teshima H."/>
            <person name="Detter J.C."/>
            <person name="Tapia R."/>
            <person name="Han C."/>
            <person name="Land M."/>
            <person name="Hauser L."/>
            <person name="Markowitz V."/>
            <person name="Cheng J.-F."/>
            <person name="Hugenholtz P."/>
            <person name="Woyke T."/>
            <person name="Wu D."/>
            <person name="Gronow S."/>
            <person name="Wellnitz S."/>
            <person name="Brambilla E."/>
            <person name="Klenk H.-P."/>
            <person name="Eisen J.A."/>
        </authorList>
    </citation>
    <scope>NUCLEOTIDE SEQUENCE [LARGE SCALE GENOMIC DNA]</scope>
    <source>
        <strain evidence="10">DSM 12168 / CIP 105900 / DD5/3</strain>
    </source>
</reference>
<dbReference type="AlphaFoldDB" id="F4LLX4"/>
<dbReference type="PANTHER" id="PTHR30026:SF20">
    <property type="entry name" value="OUTER MEMBRANE PROTEIN TOLC"/>
    <property type="match status" value="1"/>
</dbReference>
<keyword evidence="7" id="KW-0998">Cell outer membrane</keyword>
<evidence type="ECO:0000256" key="2">
    <source>
        <dbReference type="ARBA" id="ARBA00007613"/>
    </source>
</evidence>
<evidence type="ECO:0000256" key="4">
    <source>
        <dbReference type="ARBA" id="ARBA00022452"/>
    </source>
</evidence>
<evidence type="ECO:0000256" key="7">
    <source>
        <dbReference type="ARBA" id="ARBA00023237"/>
    </source>
</evidence>
<accession>F4LLX4</accession>
<keyword evidence="8" id="KW-0732">Signal</keyword>
<organism evidence="9 10">
    <name type="scientific">Treponema brennaborense (strain DSM 12168 / CIP 105900 / DD5/3)</name>
    <dbReference type="NCBI Taxonomy" id="906968"/>
    <lineage>
        <taxon>Bacteria</taxon>
        <taxon>Pseudomonadati</taxon>
        <taxon>Spirochaetota</taxon>
        <taxon>Spirochaetia</taxon>
        <taxon>Spirochaetales</taxon>
        <taxon>Treponemataceae</taxon>
        <taxon>Treponema</taxon>
    </lineage>
</organism>
<name>F4LLX4_TREBD</name>
<gene>
    <name evidence="9" type="ordered locus">Trebr_0216</name>
</gene>
<protein>
    <submittedName>
        <fullName evidence="9">Outer membrane efflux protein</fullName>
    </submittedName>
</protein>
<evidence type="ECO:0000256" key="3">
    <source>
        <dbReference type="ARBA" id="ARBA00022448"/>
    </source>
</evidence>
<dbReference type="SUPFAM" id="SSF56954">
    <property type="entry name" value="Outer membrane efflux proteins (OEP)"/>
    <property type="match status" value="1"/>
</dbReference>
<evidence type="ECO:0000256" key="1">
    <source>
        <dbReference type="ARBA" id="ARBA00004442"/>
    </source>
</evidence>
<evidence type="ECO:0000256" key="5">
    <source>
        <dbReference type="ARBA" id="ARBA00022692"/>
    </source>
</evidence>
<keyword evidence="3" id="KW-0813">Transport</keyword>
<dbReference type="HOGENOM" id="CLU_047713_1_0_12"/>
<dbReference type="STRING" id="906968.Trebr_0216"/>
<dbReference type="GO" id="GO:0009279">
    <property type="term" value="C:cell outer membrane"/>
    <property type="evidence" value="ECO:0007669"/>
    <property type="project" value="UniProtKB-SubCell"/>
</dbReference>
<dbReference type="PANTHER" id="PTHR30026">
    <property type="entry name" value="OUTER MEMBRANE PROTEIN TOLC"/>
    <property type="match status" value="1"/>
</dbReference>
<dbReference type="Gene3D" id="1.20.1600.10">
    <property type="entry name" value="Outer membrane efflux proteins (OEP)"/>
    <property type="match status" value="1"/>
</dbReference>
<dbReference type="GO" id="GO:0015288">
    <property type="term" value="F:porin activity"/>
    <property type="evidence" value="ECO:0007669"/>
    <property type="project" value="TreeGrafter"/>
</dbReference>